<dbReference type="Pfam" id="PF03755">
    <property type="entry name" value="YicC-like_N"/>
    <property type="match status" value="1"/>
</dbReference>
<name>A0A172YAW7_9GAMM</name>
<evidence type="ECO:0000256" key="3">
    <source>
        <dbReference type="ARBA" id="ARBA00022759"/>
    </source>
</evidence>
<keyword evidence="4" id="KW-0378">Hydrolase</keyword>
<dbReference type="InterPro" id="IPR013527">
    <property type="entry name" value="YicC-like_N"/>
</dbReference>
<dbReference type="KEGG" id="haa:A5892_01905"/>
<dbReference type="InterPro" id="IPR005229">
    <property type="entry name" value="YicC/YloC-like"/>
</dbReference>
<dbReference type="GO" id="GO:0004521">
    <property type="term" value="F:RNA endonuclease activity"/>
    <property type="evidence" value="ECO:0007669"/>
    <property type="project" value="InterPro"/>
</dbReference>
<feature type="domain" description="Endoribonuclease YicC-like C-terminal" evidence="8">
    <location>
        <begin position="170"/>
        <end position="286"/>
    </location>
</feature>
<evidence type="ECO:0000256" key="6">
    <source>
        <dbReference type="SAM" id="Coils"/>
    </source>
</evidence>
<protein>
    <recommendedName>
        <fullName evidence="11">YicC family protein</fullName>
    </recommendedName>
</protein>
<keyword evidence="6" id="KW-0175">Coiled coil</keyword>
<dbReference type="Proteomes" id="UP000077875">
    <property type="component" value="Chromosome"/>
</dbReference>
<evidence type="ECO:0000256" key="4">
    <source>
        <dbReference type="ARBA" id="ARBA00022801"/>
    </source>
</evidence>
<dbReference type="STRING" id="376489.A5892_01905"/>
<dbReference type="GO" id="GO:0016787">
    <property type="term" value="F:hydrolase activity"/>
    <property type="evidence" value="ECO:0007669"/>
    <property type="project" value="UniProtKB-KW"/>
</dbReference>
<gene>
    <name evidence="9" type="ORF">A5892_01905</name>
</gene>
<evidence type="ECO:0000313" key="9">
    <source>
        <dbReference type="EMBL" id="ANF56368.1"/>
    </source>
</evidence>
<dbReference type="EMBL" id="CP015243">
    <property type="protein sequence ID" value="ANF56368.1"/>
    <property type="molecule type" value="Genomic_DNA"/>
</dbReference>
<evidence type="ECO:0000256" key="1">
    <source>
        <dbReference type="ARBA" id="ARBA00001968"/>
    </source>
</evidence>
<dbReference type="Pfam" id="PF08340">
    <property type="entry name" value="YicC-like_C"/>
    <property type="match status" value="1"/>
</dbReference>
<evidence type="ECO:0000313" key="10">
    <source>
        <dbReference type="Proteomes" id="UP000077875"/>
    </source>
</evidence>
<keyword evidence="2" id="KW-0540">Nuclease</keyword>
<dbReference type="RefSeq" id="WP_064121352.1">
    <property type="nucleotide sequence ID" value="NZ_CP015243.1"/>
</dbReference>
<comment type="similarity">
    <text evidence="5">Belongs to the YicC/YloC family.</text>
</comment>
<evidence type="ECO:0000256" key="2">
    <source>
        <dbReference type="ARBA" id="ARBA00022722"/>
    </source>
</evidence>
<dbReference type="NCBIfam" id="TIGR00255">
    <property type="entry name" value="YicC/YloC family endoribonuclease"/>
    <property type="match status" value="1"/>
</dbReference>
<accession>A0A172YAW7</accession>
<dbReference type="InterPro" id="IPR013551">
    <property type="entry name" value="YicC-like_C"/>
</dbReference>
<feature type="domain" description="Endoribonuclease YicC-like N-terminal" evidence="7">
    <location>
        <begin position="1"/>
        <end position="151"/>
    </location>
</feature>
<sequence length="286" mass="32384">MRSMTGFSREQTNADWGSLAIELRSVNQRYLDLHFHLAEPLRQLEPAFRERLRDRLQRGKVEITLRYRPDTGEQPLVLDDERLERIAAALAEIRARLPEAAAPTALDLLGWPGVTRDAAPSLAPVEQAALALFERALSALEEARSREGTRLGASIEARLVGIEAQVREVRTLMPVILARQRELLERRAQELEIELDEQRLGAELAALVQKADVEEELDRLDSHVAEVRHQLTADGPIGRRLDFLMQELNREANTLSSKSVVKETTLCAVELKVLIEQMREQVQNLE</sequence>
<proteinExistence type="inferred from homology"/>
<dbReference type="AlphaFoldDB" id="A0A172YAW7"/>
<dbReference type="PANTHER" id="PTHR30636">
    <property type="entry name" value="UPF0701 PROTEIN YICC"/>
    <property type="match status" value="1"/>
</dbReference>
<keyword evidence="3" id="KW-0255">Endonuclease</keyword>
<keyword evidence="10" id="KW-1185">Reference proteome</keyword>
<evidence type="ECO:0000259" key="8">
    <source>
        <dbReference type="Pfam" id="PF08340"/>
    </source>
</evidence>
<organism evidence="9 10">
    <name type="scientific">Halotalea alkalilenta</name>
    <dbReference type="NCBI Taxonomy" id="376489"/>
    <lineage>
        <taxon>Bacteria</taxon>
        <taxon>Pseudomonadati</taxon>
        <taxon>Pseudomonadota</taxon>
        <taxon>Gammaproteobacteria</taxon>
        <taxon>Oceanospirillales</taxon>
        <taxon>Halomonadaceae</taxon>
        <taxon>Halotalea</taxon>
    </lineage>
</organism>
<evidence type="ECO:0000259" key="7">
    <source>
        <dbReference type="Pfam" id="PF03755"/>
    </source>
</evidence>
<comment type="cofactor">
    <cofactor evidence="1">
        <name>a divalent metal cation</name>
        <dbReference type="ChEBI" id="CHEBI:60240"/>
    </cofactor>
</comment>
<feature type="coiled-coil region" evidence="6">
    <location>
        <begin position="181"/>
        <end position="230"/>
    </location>
</feature>
<dbReference type="PANTHER" id="PTHR30636:SF3">
    <property type="entry name" value="UPF0701 PROTEIN YICC"/>
    <property type="match status" value="1"/>
</dbReference>
<reference evidence="9 10" key="1">
    <citation type="submission" date="2016-04" db="EMBL/GenBank/DDBJ databases">
        <title>Complete Genome Sequence of Halotalea alkalilenta IHB B 13600.</title>
        <authorList>
            <person name="Swarnkar M.K."/>
            <person name="Sharma A."/>
            <person name="Kaushal K."/>
            <person name="Soni R."/>
            <person name="Rana S."/>
            <person name="Singh A.K."/>
            <person name="Gulati A."/>
        </authorList>
    </citation>
    <scope>NUCLEOTIDE SEQUENCE [LARGE SCALE GENOMIC DNA]</scope>
    <source>
        <strain evidence="9 10">IHB B 13600</strain>
    </source>
</reference>
<evidence type="ECO:0000256" key="5">
    <source>
        <dbReference type="ARBA" id="ARBA00035648"/>
    </source>
</evidence>
<evidence type="ECO:0008006" key="11">
    <source>
        <dbReference type="Google" id="ProtNLM"/>
    </source>
</evidence>